<dbReference type="Gene3D" id="1.10.418.10">
    <property type="entry name" value="Calponin-like domain"/>
    <property type="match status" value="1"/>
</dbReference>
<dbReference type="SUPFAM" id="SSF47576">
    <property type="entry name" value="Calponin-homology domain, CH-domain"/>
    <property type="match status" value="1"/>
</dbReference>
<sequence length="117" mass="14132">MDEERSKFRVYEYLCHVGETKEWMERLLKKELAPISGFENQLQYGITLAELAKLFSPESVKKIFESEKLQFRHSDNINYFFDALKNIQFPEIFYFELTDCYEKKNMPKVIYCLHALR</sequence>
<evidence type="ECO:0000313" key="3">
    <source>
        <dbReference type="Proteomes" id="UP000193920"/>
    </source>
</evidence>
<dbReference type="GO" id="GO:1903479">
    <property type="term" value="P:mitotic actomyosin contractile ring assembly actin filament organization"/>
    <property type="evidence" value="ECO:0007669"/>
    <property type="project" value="TreeGrafter"/>
</dbReference>
<dbReference type="EMBL" id="MCOG01000149">
    <property type="protein sequence ID" value="ORY36240.1"/>
    <property type="molecule type" value="Genomic_DNA"/>
</dbReference>
<proteinExistence type="predicted"/>
<evidence type="ECO:0000259" key="1">
    <source>
        <dbReference type="PROSITE" id="PS50021"/>
    </source>
</evidence>
<dbReference type="InterPro" id="IPR001715">
    <property type="entry name" value="CH_dom"/>
</dbReference>
<dbReference type="GO" id="GO:0005516">
    <property type="term" value="F:calmodulin binding"/>
    <property type="evidence" value="ECO:0007669"/>
    <property type="project" value="TreeGrafter"/>
</dbReference>
<dbReference type="Pfam" id="PF00307">
    <property type="entry name" value="CH"/>
    <property type="match status" value="1"/>
</dbReference>
<name>A0A1Y2BNC4_9FUNG</name>
<reference evidence="2 3" key="1">
    <citation type="submission" date="2016-08" db="EMBL/GenBank/DDBJ databases">
        <title>A Parts List for Fungal Cellulosomes Revealed by Comparative Genomics.</title>
        <authorList>
            <consortium name="DOE Joint Genome Institute"/>
            <person name="Haitjema C.H."/>
            <person name="Gilmore S.P."/>
            <person name="Henske J.K."/>
            <person name="Solomon K.V."/>
            <person name="De Groot R."/>
            <person name="Kuo A."/>
            <person name="Mondo S.J."/>
            <person name="Salamov A.A."/>
            <person name="Labutti K."/>
            <person name="Zhao Z."/>
            <person name="Chiniquy J."/>
            <person name="Barry K."/>
            <person name="Brewer H.M."/>
            <person name="Purvine S.O."/>
            <person name="Wright A.T."/>
            <person name="Boxma B."/>
            <person name="Van Alen T."/>
            <person name="Hackstein J.H."/>
            <person name="Baker S.E."/>
            <person name="Grigoriev I.V."/>
            <person name="O'Malley M.A."/>
        </authorList>
    </citation>
    <scope>NUCLEOTIDE SEQUENCE [LARGE SCALE GENOMIC DNA]</scope>
    <source>
        <strain evidence="2 3">G1</strain>
    </source>
</reference>
<dbReference type="STRING" id="1754190.A0A1Y2BNC4"/>
<dbReference type="Proteomes" id="UP000193920">
    <property type="component" value="Unassembled WGS sequence"/>
</dbReference>
<organism evidence="2 3">
    <name type="scientific">Neocallimastix californiae</name>
    <dbReference type="NCBI Taxonomy" id="1754190"/>
    <lineage>
        <taxon>Eukaryota</taxon>
        <taxon>Fungi</taxon>
        <taxon>Fungi incertae sedis</taxon>
        <taxon>Chytridiomycota</taxon>
        <taxon>Chytridiomycota incertae sedis</taxon>
        <taxon>Neocallimastigomycetes</taxon>
        <taxon>Neocallimastigales</taxon>
        <taxon>Neocallimastigaceae</taxon>
        <taxon>Neocallimastix</taxon>
    </lineage>
</organism>
<gene>
    <name evidence="2" type="ORF">LY90DRAFT_421641</name>
</gene>
<keyword evidence="3" id="KW-1185">Reference proteome</keyword>
<dbReference type="GO" id="GO:0005096">
    <property type="term" value="F:GTPase activator activity"/>
    <property type="evidence" value="ECO:0007669"/>
    <property type="project" value="TreeGrafter"/>
</dbReference>
<protein>
    <recommendedName>
        <fullName evidence="1">Calponin-homology (CH) domain-containing protein</fullName>
    </recommendedName>
</protein>
<dbReference type="AlphaFoldDB" id="A0A1Y2BNC4"/>
<dbReference type="InterPro" id="IPR036872">
    <property type="entry name" value="CH_dom_sf"/>
</dbReference>
<dbReference type="SMART" id="SM00033">
    <property type="entry name" value="CH"/>
    <property type="match status" value="1"/>
</dbReference>
<dbReference type="CDD" id="cd21206">
    <property type="entry name" value="CH_IQGAP"/>
    <property type="match status" value="1"/>
</dbReference>
<dbReference type="OrthoDB" id="2121644at2759"/>
<comment type="caution">
    <text evidence="2">The sequence shown here is derived from an EMBL/GenBank/DDBJ whole genome shotgun (WGS) entry which is preliminary data.</text>
</comment>
<dbReference type="PANTHER" id="PTHR14149">
    <property type="entry name" value="RAS GTPASE-ACTIVATING PROTEIN WITH IQ MOTIF"/>
    <property type="match status" value="1"/>
</dbReference>
<evidence type="ECO:0000313" key="2">
    <source>
        <dbReference type="EMBL" id="ORY36240.1"/>
    </source>
</evidence>
<dbReference type="PROSITE" id="PS50021">
    <property type="entry name" value="CH"/>
    <property type="match status" value="1"/>
</dbReference>
<dbReference type="PANTHER" id="PTHR14149:SF14">
    <property type="entry name" value="CALPONIN-HOMOLOGY (CH) DOMAIN-CONTAINING PROTEIN"/>
    <property type="match status" value="1"/>
</dbReference>
<feature type="domain" description="Calponin-homology (CH)" evidence="1">
    <location>
        <begin position="14"/>
        <end position="117"/>
    </location>
</feature>
<accession>A0A1Y2BNC4</accession>
<dbReference type="GO" id="GO:0051015">
    <property type="term" value="F:actin filament binding"/>
    <property type="evidence" value="ECO:0007669"/>
    <property type="project" value="TreeGrafter"/>
</dbReference>
<dbReference type="GO" id="GO:0005938">
    <property type="term" value="C:cell cortex"/>
    <property type="evidence" value="ECO:0007669"/>
    <property type="project" value="TreeGrafter"/>
</dbReference>